<dbReference type="EMBL" id="ASPP01011061">
    <property type="protein sequence ID" value="ETO22065.1"/>
    <property type="molecule type" value="Genomic_DNA"/>
</dbReference>
<sequence length="167" mass="19328">MHFQKKKMINILKGVKVLILNMDEHSLKVSFTEECKKKLKEGINNPTVLQQLQSWLKTTSRNYQDKVEALGSEVEKQFEHLKAVIVDKKVQLLQELARLSDRHNHEMERASKVLKQHKINLGLKATDEERLKSGMESLQLLDCSVNKELLHLLSQQISLTYLSDDLP</sequence>
<proteinExistence type="predicted"/>
<dbReference type="Proteomes" id="UP000023152">
    <property type="component" value="Unassembled WGS sequence"/>
</dbReference>
<comment type="caution">
    <text evidence="1">The sequence shown here is derived from an EMBL/GenBank/DDBJ whole genome shotgun (WGS) entry which is preliminary data.</text>
</comment>
<protein>
    <submittedName>
        <fullName evidence="1">Uncharacterized protein</fullName>
    </submittedName>
</protein>
<organism evidence="1 2">
    <name type="scientific">Reticulomyxa filosa</name>
    <dbReference type="NCBI Taxonomy" id="46433"/>
    <lineage>
        <taxon>Eukaryota</taxon>
        <taxon>Sar</taxon>
        <taxon>Rhizaria</taxon>
        <taxon>Retaria</taxon>
        <taxon>Foraminifera</taxon>
        <taxon>Monothalamids</taxon>
        <taxon>Reticulomyxidae</taxon>
        <taxon>Reticulomyxa</taxon>
    </lineage>
</organism>
<evidence type="ECO:0000313" key="1">
    <source>
        <dbReference type="EMBL" id="ETO22065.1"/>
    </source>
</evidence>
<gene>
    <name evidence="1" type="ORF">RFI_15138</name>
</gene>
<evidence type="ECO:0000313" key="2">
    <source>
        <dbReference type="Proteomes" id="UP000023152"/>
    </source>
</evidence>
<reference evidence="1 2" key="1">
    <citation type="journal article" date="2013" name="Curr. Biol.">
        <title>The Genome of the Foraminiferan Reticulomyxa filosa.</title>
        <authorList>
            <person name="Glockner G."/>
            <person name="Hulsmann N."/>
            <person name="Schleicher M."/>
            <person name="Noegel A.A."/>
            <person name="Eichinger L."/>
            <person name="Gallinger C."/>
            <person name="Pawlowski J."/>
            <person name="Sierra R."/>
            <person name="Euteneuer U."/>
            <person name="Pillet L."/>
            <person name="Moustafa A."/>
            <person name="Platzer M."/>
            <person name="Groth M."/>
            <person name="Szafranski K."/>
            <person name="Schliwa M."/>
        </authorList>
    </citation>
    <scope>NUCLEOTIDE SEQUENCE [LARGE SCALE GENOMIC DNA]</scope>
</reference>
<name>X6N713_RETFI</name>
<keyword evidence="2" id="KW-1185">Reference proteome</keyword>
<dbReference type="AlphaFoldDB" id="X6N713"/>
<accession>X6N713</accession>